<dbReference type="Proteomes" id="UP000288082">
    <property type="component" value="Unassembled WGS sequence"/>
</dbReference>
<proteinExistence type="predicted"/>
<name>A0A430R6L4_THESC</name>
<dbReference type="InterPro" id="IPR036927">
    <property type="entry name" value="Cyt_c_oxase-like_su1_sf"/>
</dbReference>
<keyword evidence="1" id="KW-0472">Membrane</keyword>
<dbReference type="Gene3D" id="1.20.210.10">
    <property type="entry name" value="Cytochrome c oxidase-like, subunit I domain"/>
    <property type="match status" value="1"/>
</dbReference>
<protein>
    <recommendedName>
        <fullName evidence="4">Cytochrome-c oxidase</fullName>
    </recommendedName>
</protein>
<feature type="transmembrane region" description="Helical" evidence="1">
    <location>
        <begin position="41"/>
        <end position="60"/>
    </location>
</feature>
<dbReference type="EMBL" id="PELM01000166">
    <property type="protein sequence ID" value="RTH03014.1"/>
    <property type="molecule type" value="Genomic_DNA"/>
</dbReference>
<organism evidence="2 3">
    <name type="scientific">Thermus scotoductus</name>
    <dbReference type="NCBI Taxonomy" id="37636"/>
    <lineage>
        <taxon>Bacteria</taxon>
        <taxon>Thermotogati</taxon>
        <taxon>Deinococcota</taxon>
        <taxon>Deinococci</taxon>
        <taxon>Thermales</taxon>
        <taxon>Thermaceae</taxon>
        <taxon>Thermus</taxon>
    </lineage>
</organism>
<feature type="transmembrane region" description="Helical" evidence="1">
    <location>
        <begin position="12"/>
        <end position="35"/>
    </location>
</feature>
<keyword evidence="1" id="KW-1133">Transmembrane helix</keyword>
<reference evidence="2 3" key="1">
    <citation type="journal article" date="2019" name="Extremophiles">
        <title>Biogeography of thermophiles and predominance of Thermus scotoductus in domestic water heaters.</title>
        <authorList>
            <person name="Wilpiszeski R.L."/>
            <person name="Zhang Z."/>
            <person name="House C.H."/>
        </authorList>
    </citation>
    <scope>NUCLEOTIDE SEQUENCE [LARGE SCALE GENOMIC DNA]</scope>
    <source>
        <strain evidence="2 3">38_S38</strain>
    </source>
</reference>
<feature type="transmembrane region" description="Helical" evidence="1">
    <location>
        <begin position="72"/>
        <end position="94"/>
    </location>
</feature>
<gene>
    <name evidence="2" type="ORF">CSW50_06205</name>
</gene>
<dbReference type="RefSeq" id="WP_028493799.1">
    <property type="nucleotide sequence ID" value="NZ_PELM01000166.1"/>
</dbReference>
<comment type="caution">
    <text evidence="2">The sequence shown here is derived from an EMBL/GenBank/DDBJ whole genome shotgun (WGS) entry which is preliminary data.</text>
</comment>
<feature type="transmembrane region" description="Helical" evidence="1">
    <location>
        <begin position="100"/>
        <end position="124"/>
    </location>
</feature>
<evidence type="ECO:0000313" key="2">
    <source>
        <dbReference type="EMBL" id="RTH03014.1"/>
    </source>
</evidence>
<evidence type="ECO:0008006" key="4">
    <source>
        <dbReference type="Google" id="ProtNLM"/>
    </source>
</evidence>
<accession>A0A430R6L4</accession>
<dbReference type="SUPFAM" id="SSF81442">
    <property type="entry name" value="Cytochrome c oxidase subunit I-like"/>
    <property type="match status" value="1"/>
</dbReference>
<sequence length="125" mass="13610">MIPASRLALTTALLWFLAASLVGLLLGLGLLPYSWRPAHAHMQLLGFVSLMIYGVAYHALPRFRGVVFRRPGLALLQVLLANLSLLGMALAWGFGLGTYIWGFFALLSLLAGGLFVLLMLEVLWG</sequence>
<keyword evidence="1" id="KW-0812">Transmembrane</keyword>
<dbReference type="AlphaFoldDB" id="A0A430R6L4"/>
<evidence type="ECO:0000256" key="1">
    <source>
        <dbReference type="SAM" id="Phobius"/>
    </source>
</evidence>
<evidence type="ECO:0000313" key="3">
    <source>
        <dbReference type="Proteomes" id="UP000288082"/>
    </source>
</evidence>